<reference evidence="2" key="1">
    <citation type="submission" date="2022-08" db="EMBL/GenBank/DDBJ databases">
        <title>A Global Phylogenomic Analysis of the Shiitake Genus Lentinula.</title>
        <authorList>
            <consortium name="DOE Joint Genome Institute"/>
            <person name="Sierra-Patev S."/>
            <person name="Min B."/>
            <person name="Naranjo-Ortiz M."/>
            <person name="Looney B."/>
            <person name="Konkel Z."/>
            <person name="Slot J.C."/>
            <person name="Sakamoto Y."/>
            <person name="Steenwyk J.L."/>
            <person name="Rokas A."/>
            <person name="Carro J."/>
            <person name="Camarero S."/>
            <person name="Ferreira P."/>
            <person name="Molpeceres G."/>
            <person name="Ruiz-Duenas F.J."/>
            <person name="Serrano A."/>
            <person name="Henrissat B."/>
            <person name="Drula E."/>
            <person name="Hughes K.W."/>
            <person name="Mata J.L."/>
            <person name="Ishikawa N.K."/>
            <person name="Vargas-Isla R."/>
            <person name="Ushijima S."/>
            <person name="Smith C.A."/>
            <person name="Ahrendt S."/>
            <person name="Andreopoulos W."/>
            <person name="He G."/>
            <person name="Labutti K."/>
            <person name="Lipzen A."/>
            <person name="Ng V."/>
            <person name="Riley R."/>
            <person name="Sandor L."/>
            <person name="Barry K."/>
            <person name="Martinez A.T."/>
            <person name="Xiao Y."/>
            <person name="Gibbons J.G."/>
            <person name="Terashima K."/>
            <person name="Grigoriev I.V."/>
            <person name="Hibbett D.S."/>
        </authorList>
    </citation>
    <scope>NUCLEOTIDE SEQUENCE</scope>
    <source>
        <strain evidence="2">RHP3577 ss4</strain>
    </source>
</reference>
<dbReference type="Proteomes" id="UP001150217">
    <property type="component" value="Unassembled WGS sequence"/>
</dbReference>
<evidence type="ECO:0000256" key="1">
    <source>
        <dbReference type="SAM" id="SignalP"/>
    </source>
</evidence>
<feature type="signal peptide" evidence="1">
    <location>
        <begin position="1"/>
        <end position="26"/>
    </location>
</feature>
<evidence type="ECO:0008006" key="4">
    <source>
        <dbReference type="Google" id="ProtNLM"/>
    </source>
</evidence>
<proteinExistence type="predicted"/>
<name>A0ABQ8VSZ5_9AGAR</name>
<sequence length="186" mass="22200">MIDSRLTSKLGFIFLAALFVIRPLLHQCCPRDFPCVSTFQKLIYFTLAYLRKPQIMRDATTLCILHMCDNDIFRTWARRKGKLFVCFFHDGQVMDWPRFSFVFSSYCHVLAGEIPFFRRLRFEFGFEFQHRWTDRCGRGNRRVRKRLRQIGVSPQNGILSKFQWNFLPIYLLPSPLNEFDHYAPLG</sequence>
<gene>
    <name evidence="2" type="ORF">C8R41DRAFT_83757</name>
</gene>
<protein>
    <recommendedName>
        <fullName evidence="4">Secreted protein</fullName>
    </recommendedName>
</protein>
<accession>A0ABQ8VSZ5</accession>
<comment type="caution">
    <text evidence="2">The sequence shown here is derived from an EMBL/GenBank/DDBJ whole genome shotgun (WGS) entry which is preliminary data.</text>
</comment>
<evidence type="ECO:0000313" key="2">
    <source>
        <dbReference type="EMBL" id="KAJ4499076.1"/>
    </source>
</evidence>
<keyword evidence="3" id="KW-1185">Reference proteome</keyword>
<organism evidence="2 3">
    <name type="scientific">Lentinula lateritia</name>
    <dbReference type="NCBI Taxonomy" id="40482"/>
    <lineage>
        <taxon>Eukaryota</taxon>
        <taxon>Fungi</taxon>
        <taxon>Dikarya</taxon>
        <taxon>Basidiomycota</taxon>
        <taxon>Agaricomycotina</taxon>
        <taxon>Agaricomycetes</taxon>
        <taxon>Agaricomycetidae</taxon>
        <taxon>Agaricales</taxon>
        <taxon>Marasmiineae</taxon>
        <taxon>Omphalotaceae</taxon>
        <taxon>Lentinula</taxon>
    </lineage>
</organism>
<feature type="chain" id="PRO_5046930497" description="Secreted protein" evidence="1">
    <location>
        <begin position="27"/>
        <end position="186"/>
    </location>
</feature>
<evidence type="ECO:0000313" key="3">
    <source>
        <dbReference type="Proteomes" id="UP001150217"/>
    </source>
</evidence>
<dbReference type="EMBL" id="JANVFT010000012">
    <property type="protein sequence ID" value="KAJ4499076.1"/>
    <property type="molecule type" value="Genomic_DNA"/>
</dbReference>
<keyword evidence="1" id="KW-0732">Signal</keyword>